<gene>
    <name evidence="2" type="ORF">AHMF7616_05099</name>
</gene>
<dbReference type="EMBL" id="QASA01000001">
    <property type="protein sequence ID" value="RDC66468.1"/>
    <property type="molecule type" value="Genomic_DNA"/>
</dbReference>
<keyword evidence="2" id="KW-0830">Ubiquinone</keyword>
<comment type="caution">
    <text evidence="2">The sequence shown here is derived from an EMBL/GenBank/DDBJ whole genome shotgun (WGS) entry which is preliminary data.</text>
</comment>
<proteinExistence type="predicted"/>
<sequence>MSLFNFSMSKPFNVPNQVIYICTGSKCKKRGGKELCKLFRDQAKSAGLKNTVEIIKTDCTDRCDFAPVLSFQPQNVWLHQVAEYQVPQLFRQYLQPQPSANSNTSFSLDTNQDQI</sequence>
<dbReference type="RefSeq" id="WP_199474339.1">
    <property type="nucleotide sequence ID" value="NZ_QASA01000001.1"/>
</dbReference>
<accession>A0A369QWD4</accession>
<evidence type="ECO:0000256" key="1">
    <source>
        <dbReference type="SAM" id="MobiDB-lite"/>
    </source>
</evidence>
<evidence type="ECO:0000313" key="3">
    <source>
        <dbReference type="Proteomes" id="UP000253919"/>
    </source>
</evidence>
<dbReference type="Gene3D" id="3.40.30.10">
    <property type="entry name" value="Glutaredoxin"/>
    <property type="match status" value="1"/>
</dbReference>
<dbReference type="InterPro" id="IPR036249">
    <property type="entry name" value="Thioredoxin-like_sf"/>
</dbReference>
<protein>
    <submittedName>
        <fullName evidence="2">NADH:ubiquinone reductase (H(+)-translocating)</fullName>
        <ecNumber evidence="2">1.6.5.3</ecNumber>
    </submittedName>
</protein>
<keyword evidence="2" id="KW-0560">Oxidoreductase</keyword>
<dbReference type="GO" id="GO:0016491">
    <property type="term" value="F:oxidoreductase activity"/>
    <property type="evidence" value="ECO:0007669"/>
    <property type="project" value="UniProtKB-KW"/>
</dbReference>
<dbReference type="SUPFAM" id="SSF52833">
    <property type="entry name" value="Thioredoxin-like"/>
    <property type="match status" value="1"/>
</dbReference>
<name>A0A369QWD4_9BACT</name>
<reference evidence="2 3" key="1">
    <citation type="submission" date="2018-04" db="EMBL/GenBank/DDBJ databases">
        <title>Adhaeribacter sp. HMF7616 genome sequencing and assembly.</title>
        <authorList>
            <person name="Kang H."/>
            <person name="Kang J."/>
            <person name="Cha I."/>
            <person name="Kim H."/>
            <person name="Joh K."/>
        </authorList>
    </citation>
    <scope>NUCLEOTIDE SEQUENCE [LARGE SCALE GENOMIC DNA]</scope>
    <source>
        <strain evidence="2 3">HMF7616</strain>
    </source>
</reference>
<keyword evidence="3" id="KW-1185">Reference proteome</keyword>
<dbReference type="CDD" id="cd02980">
    <property type="entry name" value="TRX_Fd_family"/>
    <property type="match status" value="1"/>
</dbReference>
<evidence type="ECO:0000313" key="2">
    <source>
        <dbReference type="EMBL" id="RDC66468.1"/>
    </source>
</evidence>
<dbReference type="AlphaFoldDB" id="A0A369QWD4"/>
<dbReference type="Proteomes" id="UP000253919">
    <property type="component" value="Unassembled WGS sequence"/>
</dbReference>
<organism evidence="2 3">
    <name type="scientific">Adhaeribacter pallidiroseus</name>
    <dbReference type="NCBI Taxonomy" id="2072847"/>
    <lineage>
        <taxon>Bacteria</taxon>
        <taxon>Pseudomonadati</taxon>
        <taxon>Bacteroidota</taxon>
        <taxon>Cytophagia</taxon>
        <taxon>Cytophagales</taxon>
        <taxon>Hymenobacteraceae</taxon>
        <taxon>Adhaeribacter</taxon>
    </lineage>
</organism>
<feature type="region of interest" description="Disordered" evidence="1">
    <location>
        <begin position="96"/>
        <end position="115"/>
    </location>
</feature>
<dbReference type="EC" id="1.6.5.3" evidence="2"/>